<keyword evidence="4" id="KW-1185">Reference proteome</keyword>
<reference evidence="3 4" key="1">
    <citation type="submission" date="2014-07" db="EMBL/GenBank/DDBJ databases">
        <title>Complete Genome Sequence of Dyella japonica Strain A8 Isolated from Malaysian Tropical Soil.</title>
        <authorList>
            <person name="Hui R.K.H."/>
            <person name="Chen J.-W."/>
            <person name="Chan K.-G."/>
            <person name="Leung F.C.C."/>
        </authorList>
    </citation>
    <scope>NUCLEOTIDE SEQUENCE [LARGE SCALE GENOMIC DNA]</scope>
    <source>
        <strain evidence="3 4">A8</strain>
    </source>
</reference>
<dbReference type="InterPro" id="IPR037401">
    <property type="entry name" value="SnoaL-like"/>
</dbReference>
<sequence length="157" mass="17094">MKIAACLMASMAMALIVRPVMAGDNDDIKSTFEHFVSAQNSHDLSSVRNLLLDSPDFLWITRGTSIWGREAALKRFDSLYKGTWKLTPDMANLKVISLSSTSAQIFVPITFNIGATGQPAPDMPFLMNQTLVKTSTGWRIASILPIAMPAANPAPPK</sequence>
<dbReference type="EMBL" id="CP008884">
    <property type="protein sequence ID" value="AIF48852.1"/>
    <property type="molecule type" value="Genomic_DNA"/>
</dbReference>
<proteinExistence type="predicted"/>
<dbReference type="OrthoDB" id="8088581at2"/>
<dbReference type="PATRIC" id="fig|1217721.7.peg.3531"/>
<evidence type="ECO:0000259" key="2">
    <source>
        <dbReference type="Pfam" id="PF13474"/>
    </source>
</evidence>
<dbReference type="InterPro" id="IPR032710">
    <property type="entry name" value="NTF2-like_dom_sf"/>
</dbReference>
<feature type="domain" description="SnoaL-like" evidence="2">
    <location>
        <begin position="28"/>
        <end position="142"/>
    </location>
</feature>
<name>A0A075K594_9GAMM</name>
<feature type="chain" id="PRO_5001706751" description="SnoaL-like domain-containing protein" evidence="1">
    <location>
        <begin position="23"/>
        <end position="157"/>
    </location>
</feature>
<feature type="signal peptide" evidence="1">
    <location>
        <begin position="1"/>
        <end position="22"/>
    </location>
</feature>
<gene>
    <name evidence="3" type="ORF">HY57_17195</name>
</gene>
<dbReference type="RefSeq" id="WP_019466866.1">
    <property type="nucleotide sequence ID" value="NZ_ALOY01000179.1"/>
</dbReference>
<keyword evidence="1" id="KW-0732">Signal</keyword>
<evidence type="ECO:0000256" key="1">
    <source>
        <dbReference type="SAM" id="SignalP"/>
    </source>
</evidence>
<accession>A0A075K594</accession>
<dbReference type="SUPFAM" id="SSF54427">
    <property type="entry name" value="NTF2-like"/>
    <property type="match status" value="1"/>
</dbReference>
<protein>
    <recommendedName>
        <fullName evidence="2">SnoaL-like domain-containing protein</fullName>
    </recommendedName>
</protein>
<organism evidence="3 4">
    <name type="scientific">Dyella japonica A8</name>
    <dbReference type="NCBI Taxonomy" id="1217721"/>
    <lineage>
        <taxon>Bacteria</taxon>
        <taxon>Pseudomonadati</taxon>
        <taxon>Pseudomonadota</taxon>
        <taxon>Gammaproteobacteria</taxon>
        <taxon>Lysobacterales</taxon>
        <taxon>Rhodanobacteraceae</taxon>
        <taxon>Dyella</taxon>
    </lineage>
</organism>
<evidence type="ECO:0000313" key="4">
    <source>
        <dbReference type="Proteomes" id="UP000027987"/>
    </source>
</evidence>
<dbReference type="AlphaFoldDB" id="A0A075K594"/>
<dbReference type="Proteomes" id="UP000027987">
    <property type="component" value="Chromosome"/>
</dbReference>
<evidence type="ECO:0000313" key="3">
    <source>
        <dbReference type="EMBL" id="AIF48852.1"/>
    </source>
</evidence>
<dbReference type="HOGENOM" id="CLU_1607776_0_0_6"/>
<dbReference type="Gene3D" id="3.10.450.50">
    <property type="match status" value="1"/>
</dbReference>
<dbReference type="KEGG" id="dja:HY57_17195"/>
<dbReference type="Pfam" id="PF13474">
    <property type="entry name" value="SnoaL_3"/>
    <property type="match status" value="1"/>
</dbReference>